<feature type="domain" description="HTH lysR-type" evidence="5">
    <location>
        <begin position="1"/>
        <end position="58"/>
    </location>
</feature>
<dbReference type="CDD" id="cd08411">
    <property type="entry name" value="PBP2_OxyR"/>
    <property type="match status" value="1"/>
</dbReference>
<dbReference type="GO" id="GO:0003677">
    <property type="term" value="F:DNA binding"/>
    <property type="evidence" value="ECO:0007669"/>
    <property type="project" value="UniProtKB-KW"/>
</dbReference>
<name>A0A1G7RNU4_CHIFI</name>
<comment type="similarity">
    <text evidence="1">Belongs to the LysR transcriptional regulatory family.</text>
</comment>
<evidence type="ECO:0000313" key="7">
    <source>
        <dbReference type="Proteomes" id="UP000199045"/>
    </source>
</evidence>
<dbReference type="EMBL" id="FNBN01000003">
    <property type="protein sequence ID" value="SDG12457.1"/>
    <property type="molecule type" value="Genomic_DNA"/>
</dbReference>
<dbReference type="PANTHER" id="PTHR30419:SF29">
    <property type="entry name" value="LYSR-FAMILY TRANSCRIPTIONAL REGULATOR"/>
    <property type="match status" value="1"/>
</dbReference>
<dbReference type="STRING" id="104663.SAMN04488121_103548"/>
<dbReference type="InterPro" id="IPR036388">
    <property type="entry name" value="WH-like_DNA-bd_sf"/>
</dbReference>
<dbReference type="GO" id="GO:0005829">
    <property type="term" value="C:cytosol"/>
    <property type="evidence" value="ECO:0007669"/>
    <property type="project" value="TreeGrafter"/>
</dbReference>
<dbReference type="Pfam" id="PF03466">
    <property type="entry name" value="LysR_substrate"/>
    <property type="match status" value="1"/>
</dbReference>
<organism evidence="6 7">
    <name type="scientific">Chitinophaga filiformis</name>
    <name type="common">Myxococcus filiformis</name>
    <name type="synonym">Flexibacter filiformis</name>
    <dbReference type="NCBI Taxonomy" id="104663"/>
    <lineage>
        <taxon>Bacteria</taxon>
        <taxon>Pseudomonadati</taxon>
        <taxon>Bacteroidota</taxon>
        <taxon>Chitinophagia</taxon>
        <taxon>Chitinophagales</taxon>
        <taxon>Chitinophagaceae</taxon>
        <taxon>Chitinophaga</taxon>
    </lineage>
</organism>
<evidence type="ECO:0000256" key="3">
    <source>
        <dbReference type="ARBA" id="ARBA00023125"/>
    </source>
</evidence>
<evidence type="ECO:0000256" key="2">
    <source>
        <dbReference type="ARBA" id="ARBA00023015"/>
    </source>
</evidence>
<keyword evidence="4" id="KW-0804">Transcription</keyword>
<dbReference type="OrthoDB" id="9803735at2"/>
<dbReference type="SUPFAM" id="SSF53850">
    <property type="entry name" value="Periplasmic binding protein-like II"/>
    <property type="match status" value="1"/>
</dbReference>
<dbReference type="Gene3D" id="3.40.190.10">
    <property type="entry name" value="Periplasmic binding protein-like II"/>
    <property type="match status" value="2"/>
</dbReference>
<dbReference type="SUPFAM" id="SSF46785">
    <property type="entry name" value="Winged helix' DNA-binding domain"/>
    <property type="match status" value="1"/>
</dbReference>
<proteinExistence type="inferred from homology"/>
<evidence type="ECO:0000259" key="5">
    <source>
        <dbReference type="PROSITE" id="PS50931"/>
    </source>
</evidence>
<evidence type="ECO:0000256" key="1">
    <source>
        <dbReference type="ARBA" id="ARBA00009437"/>
    </source>
</evidence>
<keyword evidence="2" id="KW-0805">Transcription regulation</keyword>
<dbReference type="GO" id="GO:0003700">
    <property type="term" value="F:DNA-binding transcription factor activity"/>
    <property type="evidence" value="ECO:0007669"/>
    <property type="project" value="InterPro"/>
</dbReference>
<dbReference type="FunFam" id="1.10.10.10:FF:000001">
    <property type="entry name" value="LysR family transcriptional regulator"/>
    <property type="match status" value="1"/>
</dbReference>
<keyword evidence="3" id="KW-0238">DNA-binding</keyword>
<dbReference type="InterPro" id="IPR036390">
    <property type="entry name" value="WH_DNA-bd_sf"/>
</dbReference>
<dbReference type="InterPro" id="IPR000847">
    <property type="entry name" value="LysR_HTH_N"/>
</dbReference>
<dbReference type="AlphaFoldDB" id="A0A1G7RNU4"/>
<dbReference type="Pfam" id="PF00126">
    <property type="entry name" value="HTH_1"/>
    <property type="match status" value="1"/>
</dbReference>
<dbReference type="Gene3D" id="1.10.10.10">
    <property type="entry name" value="Winged helix-like DNA-binding domain superfamily/Winged helix DNA-binding domain"/>
    <property type="match status" value="1"/>
</dbReference>
<dbReference type="InterPro" id="IPR005119">
    <property type="entry name" value="LysR_subst-bd"/>
</dbReference>
<dbReference type="RefSeq" id="WP_089833178.1">
    <property type="nucleotide sequence ID" value="NZ_FNBN01000003.1"/>
</dbReference>
<evidence type="ECO:0000313" key="6">
    <source>
        <dbReference type="EMBL" id="SDG12457.1"/>
    </source>
</evidence>
<dbReference type="PRINTS" id="PR00039">
    <property type="entry name" value="HTHLYSR"/>
</dbReference>
<gene>
    <name evidence="6" type="ORF">SAMN04488121_103548</name>
</gene>
<accession>A0A1G7RNU4</accession>
<protein>
    <submittedName>
        <fullName evidence="6">LysR family transcriptional regulator, hydrogen peroxide-inducible genes activator</fullName>
    </submittedName>
</protein>
<sequence>MTIVQFEYIVAVDTYRSFNVAAKKCFVTQPTLSMQIQKLEDLLGVKIFNRTKSPVVPTEIGAEIIMQARVLLAEYQKIQDLVTDRNKELSGELKVGIIPTVAPYIVPKIITQFINKYPGVKLIVGEQNTEQITQQLKLGHIDCGIVSTPIHEPQFTETPLFYENFVAYVSEDSQLSKKKKLKPSDINIEELWILNDGHCMRDQVLNICQRRKTTKGSQHYEYNTGSIETLKRMVDENNGATILPELALTELTDQQREKLRYFQYPEPAREIGLITPKNFVKRKMIEALKMEILASVPQKLKTKNRKELIEAI</sequence>
<dbReference type="PROSITE" id="PS50931">
    <property type="entry name" value="HTH_LYSR"/>
    <property type="match status" value="1"/>
</dbReference>
<reference evidence="6 7" key="1">
    <citation type="submission" date="2016-10" db="EMBL/GenBank/DDBJ databases">
        <authorList>
            <person name="de Groot N.N."/>
        </authorList>
    </citation>
    <scope>NUCLEOTIDE SEQUENCE [LARGE SCALE GENOMIC DNA]</scope>
    <source>
        <strain evidence="6 7">DSM 527</strain>
    </source>
</reference>
<evidence type="ECO:0000256" key="4">
    <source>
        <dbReference type="ARBA" id="ARBA00023163"/>
    </source>
</evidence>
<dbReference type="InterPro" id="IPR050950">
    <property type="entry name" value="HTH-type_LysR_regulators"/>
</dbReference>
<dbReference type="PANTHER" id="PTHR30419">
    <property type="entry name" value="HTH-TYPE TRANSCRIPTIONAL REGULATOR YBHD"/>
    <property type="match status" value="1"/>
</dbReference>
<dbReference type="Proteomes" id="UP000199045">
    <property type="component" value="Unassembled WGS sequence"/>
</dbReference>